<protein>
    <submittedName>
        <fullName evidence="2">Uncharacterized protein</fullName>
    </submittedName>
</protein>
<feature type="signal peptide" evidence="1">
    <location>
        <begin position="1"/>
        <end position="39"/>
    </location>
</feature>
<evidence type="ECO:0000313" key="3">
    <source>
        <dbReference type="Proteomes" id="UP001432166"/>
    </source>
</evidence>
<dbReference type="EMBL" id="CP108133">
    <property type="protein sequence ID" value="WTP52522.1"/>
    <property type="molecule type" value="Genomic_DNA"/>
</dbReference>
<feature type="chain" id="PRO_5045624146" evidence="1">
    <location>
        <begin position="40"/>
        <end position="593"/>
    </location>
</feature>
<reference evidence="2" key="1">
    <citation type="submission" date="2022-10" db="EMBL/GenBank/DDBJ databases">
        <title>The complete genomes of actinobacterial strains from the NBC collection.</title>
        <authorList>
            <person name="Joergensen T.S."/>
            <person name="Alvarez Arevalo M."/>
            <person name="Sterndorff E.B."/>
            <person name="Faurdal D."/>
            <person name="Vuksanovic O."/>
            <person name="Mourched A.-S."/>
            <person name="Charusanti P."/>
            <person name="Shaw S."/>
            <person name="Blin K."/>
            <person name="Weber T."/>
        </authorList>
    </citation>
    <scope>NUCLEOTIDE SEQUENCE</scope>
    <source>
        <strain evidence="2">NBC_00189</strain>
    </source>
</reference>
<accession>A0ABZ1JQN8</accession>
<dbReference type="Proteomes" id="UP001432166">
    <property type="component" value="Chromosome"/>
</dbReference>
<evidence type="ECO:0000313" key="2">
    <source>
        <dbReference type="EMBL" id="WTP52522.1"/>
    </source>
</evidence>
<gene>
    <name evidence="2" type="ORF">OG288_31915</name>
</gene>
<dbReference type="RefSeq" id="WP_328938831.1">
    <property type="nucleotide sequence ID" value="NZ_CP108133.1"/>
</dbReference>
<proteinExistence type="predicted"/>
<keyword evidence="3" id="KW-1185">Reference proteome</keyword>
<keyword evidence="1" id="KW-0732">Signal</keyword>
<organism evidence="2 3">
    <name type="scientific">Streptomyces tauricus</name>
    <dbReference type="NCBI Taxonomy" id="68274"/>
    <lineage>
        <taxon>Bacteria</taxon>
        <taxon>Bacillati</taxon>
        <taxon>Actinomycetota</taxon>
        <taxon>Actinomycetes</taxon>
        <taxon>Kitasatosporales</taxon>
        <taxon>Streptomycetaceae</taxon>
        <taxon>Streptomyces</taxon>
        <taxon>Streptomyces aurantiacus group</taxon>
    </lineage>
</organism>
<evidence type="ECO:0000256" key="1">
    <source>
        <dbReference type="SAM" id="SignalP"/>
    </source>
</evidence>
<name>A0ABZ1JQN8_9ACTN</name>
<sequence>MSTGVPPRRARWPRPLLAGALAVAALTATPSAGGTPADAAPVDGVTAAAGTARTETPVSSASPVAGITETQVSLRIPLPASAGSHPARCDRLSYLRYRSSGGPSESAGADRILVAQPGILEGAGAFDSVARNTVRAAADRGEHIEFWALDRRSNCLEDNAGVATGSVSRAVGYYYEGQKVDGRAFDGFLTSDQVGWLGEVGLEQTVRDQYDLLTAELPDQRLRKEKVLCGGHSLGGVLTGVFSTWDFDGNSATKADAGFNQCAGYFALDTTIAVDLGDLQGGSGTLDGGLLPRGTVPETGLGYTVVQAGLRSGALPRFLALPAVINPEIMNLLAISGLAARTAPGAESTLQGSLPANSNIETTTRTMFSKNAAVFLSGKPTIRDFRLTNEAVLGAFMDDNAAPLSFIQTSVGLFDGGRLADKDFPVSNDVQGSPALFGTELKAIPDEPAGPLYTWRDFDRIGAPDDPVHRSADGTPFTTAAKEVSDIGELARSLSEQPLDFTEDYFPTKLVTDLSLVDDARIARHMAHPEGPTARPVITFVAGDGILADRVPADKNPVVLPGYQHLDVLTAAPVQNGGGRERIATLLSAFGRR</sequence>